<gene>
    <name evidence="2" type="ORF">VZD24_11440</name>
    <name evidence="1" type="ORF">VZD85_11855</name>
</gene>
<evidence type="ECO:0000313" key="4">
    <source>
        <dbReference type="Proteomes" id="UP001390963"/>
    </source>
</evidence>
<evidence type="ECO:0000313" key="1">
    <source>
        <dbReference type="EMBL" id="MEM0519052.1"/>
    </source>
</evidence>
<evidence type="ECO:0000313" key="2">
    <source>
        <dbReference type="EMBL" id="MEM0574133.1"/>
    </source>
</evidence>
<organism evidence="1 3">
    <name type="scientific">Aequorivita flava</name>
    <dbReference type="NCBI Taxonomy" id="3114371"/>
    <lineage>
        <taxon>Bacteria</taxon>
        <taxon>Pseudomonadati</taxon>
        <taxon>Bacteroidota</taxon>
        <taxon>Flavobacteriia</taxon>
        <taxon>Flavobacteriales</taxon>
        <taxon>Flavobacteriaceae</taxon>
        <taxon>Aequorivita</taxon>
    </lineage>
</organism>
<dbReference type="SUPFAM" id="SSF51182">
    <property type="entry name" value="RmlC-like cupins"/>
    <property type="match status" value="1"/>
</dbReference>
<dbReference type="AlphaFoldDB" id="A0AB35YXW5"/>
<dbReference type="Proteomes" id="UP001390963">
    <property type="component" value="Unassembled WGS sequence"/>
</dbReference>
<sequence length="139" mass="16371">MEVPYIIKGGQHTDERGQLCYNNDFDLSEVKRIYTIENWSTETIRGWQGHKIERRWFSVVSGSFKIELIAIDKWENPAKDCKLFSFELLADKLDVLCVSKGYVSKIQALERNSKLLVMADYLIGEVKDEYRFEIDYFNE</sequence>
<dbReference type="InterPro" id="IPR011051">
    <property type="entry name" value="RmlC_Cupin_sf"/>
</dbReference>
<dbReference type="RefSeq" id="WP_342687671.1">
    <property type="nucleotide sequence ID" value="NZ_JAZBJM010000008.1"/>
</dbReference>
<comment type="caution">
    <text evidence="1">The sequence shown here is derived from an EMBL/GenBank/DDBJ whole genome shotgun (WGS) entry which is preliminary data.</text>
</comment>
<name>A0AB35YXW5_9FLAO</name>
<accession>A0AB35YXW5</accession>
<proteinExistence type="predicted"/>
<evidence type="ECO:0000313" key="3">
    <source>
        <dbReference type="Proteomes" id="UP001388259"/>
    </source>
</evidence>
<reference evidence="1 4" key="1">
    <citation type="submission" date="2024-01" db="EMBL/GenBank/DDBJ databases">
        <title>Aequorivita flavus sp. nov., isolated from deep-sea sediment.</title>
        <authorList>
            <person name="Chen X."/>
        </authorList>
    </citation>
    <scope>NUCLEOTIDE SEQUENCE</scope>
    <source>
        <strain evidence="1">MCCC 1A16923</strain>
        <strain evidence="2 4">MCCC 1A16935</strain>
    </source>
</reference>
<dbReference type="InterPro" id="IPR014710">
    <property type="entry name" value="RmlC-like_jellyroll"/>
</dbReference>
<dbReference type="EMBL" id="JAZBJM010000008">
    <property type="protein sequence ID" value="MEM0519052.1"/>
    <property type="molecule type" value="Genomic_DNA"/>
</dbReference>
<dbReference type="Gene3D" id="2.60.120.10">
    <property type="entry name" value="Jelly Rolls"/>
    <property type="match status" value="1"/>
</dbReference>
<dbReference type="EMBL" id="JBANCF010000009">
    <property type="protein sequence ID" value="MEM0574133.1"/>
    <property type="molecule type" value="Genomic_DNA"/>
</dbReference>
<dbReference type="Proteomes" id="UP001388259">
    <property type="component" value="Unassembled WGS sequence"/>
</dbReference>
<keyword evidence="4" id="KW-1185">Reference proteome</keyword>
<protein>
    <submittedName>
        <fullName evidence="1">Sugar epimerase</fullName>
    </submittedName>
</protein>